<feature type="transmembrane region" description="Helical" evidence="2">
    <location>
        <begin position="57"/>
        <end position="73"/>
    </location>
</feature>
<feature type="region of interest" description="Disordered" evidence="1">
    <location>
        <begin position="84"/>
        <end position="111"/>
    </location>
</feature>
<dbReference type="Proteomes" id="UP001501710">
    <property type="component" value="Unassembled WGS sequence"/>
</dbReference>
<protein>
    <submittedName>
        <fullName evidence="3">Uncharacterized protein</fullName>
    </submittedName>
</protein>
<organism evidence="3 4">
    <name type="scientific">Actinomadura meridiana</name>
    <dbReference type="NCBI Taxonomy" id="559626"/>
    <lineage>
        <taxon>Bacteria</taxon>
        <taxon>Bacillati</taxon>
        <taxon>Actinomycetota</taxon>
        <taxon>Actinomycetes</taxon>
        <taxon>Streptosporangiales</taxon>
        <taxon>Thermomonosporaceae</taxon>
        <taxon>Actinomadura</taxon>
    </lineage>
</organism>
<keyword evidence="2" id="KW-1133">Transmembrane helix</keyword>
<evidence type="ECO:0000256" key="2">
    <source>
        <dbReference type="SAM" id="Phobius"/>
    </source>
</evidence>
<keyword evidence="2" id="KW-0812">Transmembrane</keyword>
<dbReference type="EMBL" id="BAABAS010000006">
    <property type="protein sequence ID" value="GAA4231695.1"/>
    <property type="molecule type" value="Genomic_DNA"/>
</dbReference>
<proteinExistence type="predicted"/>
<evidence type="ECO:0000313" key="4">
    <source>
        <dbReference type="Proteomes" id="UP001501710"/>
    </source>
</evidence>
<name>A0ABP8C0U7_9ACTN</name>
<keyword evidence="4" id="KW-1185">Reference proteome</keyword>
<feature type="transmembrane region" description="Helical" evidence="2">
    <location>
        <begin position="32"/>
        <end position="51"/>
    </location>
</feature>
<keyword evidence="2" id="KW-0472">Membrane</keyword>
<accession>A0ABP8C0U7</accession>
<dbReference type="RefSeq" id="WP_344896105.1">
    <property type="nucleotide sequence ID" value="NZ_BAABAS010000006.1"/>
</dbReference>
<comment type="caution">
    <text evidence="3">The sequence shown here is derived from an EMBL/GenBank/DDBJ whole genome shotgun (WGS) entry which is preliminary data.</text>
</comment>
<sequence length="111" mass="11321">MVVHVSSRGRGCVMCAGDGQGQRRGVFIPAEALVLVVIVVVGVMTATLAALFPAVGLPVGVGAAVIGLLYGIYHNTWHRNVSPLDQGPSPVVSPGDAPRPGLINEGGENRG</sequence>
<evidence type="ECO:0000313" key="3">
    <source>
        <dbReference type="EMBL" id="GAA4231695.1"/>
    </source>
</evidence>
<evidence type="ECO:0000256" key="1">
    <source>
        <dbReference type="SAM" id="MobiDB-lite"/>
    </source>
</evidence>
<gene>
    <name evidence="3" type="ORF">GCM10022254_29620</name>
</gene>
<reference evidence="4" key="1">
    <citation type="journal article" date="2019" name="Int. J. Syst. Evol. Microbiol.">
        <title>The Global Catalogue of Microorganisms (GCM) 10K type strain sequencing project: providing services to taxonomists for standard genome sequencing and annotation.</title>
        <authorList>
            <consortium name="The Broad Institute Genomics Platform"/>
            <consortium name="The Broad Institute Genome Sequencing Center for Infectious Disease"/>
            <person name="Wu L."/>
            <person name="Ma J."/>
        </authorList>
    </citation>
    <scope>NUCLEOTIDE SEQUENCE [LARGE SCALE GENOMIC DNA]</scope>
    <source>
        <strain evidence="4">JCM 17440</strain>
    </source>
</reference>